<keyword evidence="1" id="KW-0472">Membrane</keyword>
<reference evidence="5 6" key="1">
    <citation type="submission" date="2019-11" db="EMBL/GenBank/DDBJ databases">
        <authorList>
            <person name="Cho J.-C."/>
        </authorList>
    </citation>
    <scope>NUCLEOTIDE SEQUENCE [LARGE SCALE GENOMIC DNA]</scope>
    <source>
        <strain evidence="4 5">JH1073</strain>
        <strain evidence="3 6">JH702</strain>
    </source>
</reference>
<protein>
    <recommendedName>
        <fullName evidence="2">SHOCT domain-containing protein</fullName>
    </recommendedName>
</protein>
<evidence type="ECO:0000313" key="4">
    <source>
        <dbReference type="EMBL" id="WFG40803.1"/>
    </source>
</evidence>
<dbReference type="EMBL" id="WMBE01000003">
    <property type="protein sequence ID" value="MDG0867413.1"/>
    <property type="molecule type" value="Genomic_DNA"/>
</dbReference>
<dbReference type="AlphaFoldDB" id="A0AAJ5ZM85"/>
<feature type="domain" description="SHOCT" evidence="2">
    <location>
        <begin position="83"/>
        <end position="110"/>
    </location>
</feature>
<feature type="transmembrane region" description="Helical" evidence="1">
    <location>
        <begin position="23"/>
        <end position="45"/>
    </location>
</feature>
<organism evidence="4 5">
    <name type="scientific">Candidatus Lucifugimonas marina</name>
    <dbReference type="NCBI Taxonomy" id="3038979"/>
    <lineage>
        <taxon>Bacteria</taxon>
        <taxon>Bacillati</taxon>
        <taxon>Chloroflexota</taxon>
        <taxon>Dehalococcoidia</taxon>
        <taxon>SAR202 cluster</taxon>
        <taxon>Candidatus Lucifugimonadales</taxon>
        <taxon>Candidatus Lucifugimonadaceae</taxon>
        <taxon>Candidatus Lucifugimonas</taxon>
    </lineage>
</organism>
<name>A0AAJ5ZM85_9CHLR</name>
<dbReference type="EMBL" id="CP046147">
    <property type="protein sequence ID" value="WFG40803.1"/>
    <property type="molecule type" value="Genomic_DNA"/>
</dbReference>
<sequence length="112" mass="11687">MVGAVLSALGDVADDGIGSGEKLITGMLIMGILLAIAVTTVYWIVKSFGQSGEQGRSTESDIDTAIDSLSPSIVVMPSDSLSEELQALADLKEKGVLSDDEFQQAKAKLLSK</sequence>
<keyword evidence="5" id="KW-1185">Reference proteome</keyword>
<evidence type="ECO:0000313" key="3">
    <source>
        <dbReference type="EMBL" id="MDG0867413.1"/>
    </source>
</evidence>
<reference evidence="5" key="3">
    <citation type="submission" date="2023-06" db="EMBL/GenBank/DDBJ databases">
        <title>Pangenomics reveal diversification of enzyme families and niche specialization in globally abundant SAR202 bacteria.</title>
        <authorList>
            <person name="Saw J.H.W."/>
        </authorList>
    </citation>
    <scope>NUCLEOTIDE SEQUENCE [LARGE SCALE GENOMIC DNA]</scope>
    <source>
        <strain evidence="5">JH1073</strain>
    </source>
</reference>
<proteinExistence type="predicted"/>
<keyword evidence="1" id="KW-0812">Transmembrane</keyword>
<dbReference type="Pfam" id="PF09851">
    <property type="entry name" value="SHOCT"/>
    <property type="match status" value="1"/>
</dbReference>
<dbReference type="Proteomes" id="UP001219901">
    <property type="component" value="Chromosome"/>
</dbReference>
<evidence type="ECO:0000259" key="2">
    <source>
        <dbReference type="Pfam" id="PF09851"/>
    </source>
</evidence>
<dbReference type="Proteomes" id="UP001321249">
    <property type="component" value="Unassembled WGS sequence"/>
</dbReference>
<accession>A0AAJ5ZM85</accession>
<keyword evidence="1" id="KW-1133">Transmembrane helix</keyword>
<evidence type="ECO:0000313" key="5">
    <source>
        <dbReference type="Proteomes" id="UP001219901"/>
    </source>
</evidence>
<evidence type="ECO:0000256" key="1">
    <source>
        <dbReference type="SAM" id="Phobius"/>
    </source>
</evidence>
<dbReference type="InterPro" id="IPR018649">
    <property type="entry name" value="SHOCT"/>
</dbReference>
<evidence type="ECO:0000313" key="6">
    <source>
        <dbReference type="Proteomes" id="UP001321249"/>
    </source>
</evidence>
<gene>
    <name evidence="3" type="ORF">GKO46_10065</name>
    <name evidence="4" type="ORF">GKO48_11480</name>
</gene>
<reference evidence="4" key="2">
    <citation type="journal article" date="2023" name="Nat. Commun.">
        <title>Cultivation of marine bacteria of the SAR202 clade.</title>
        <authorList>
            <person name="Lim Y."/>
            <person name="Seo J.H."/>
            <person name="Giovannoni S.J."/>
            <person name="Kang I."/>
            <person name="Cho J.C."/>
        </authorList>
    </citation>
    <scope>NUCLEOTIDE SEQUENCE</scope>
    <source>
        <strain evidence="4">JH1073</strain>
    </source>
</reference>